<reference evidence="2" key="2">
    <citation type="submission" date="2023-06" db="EMBL/GenBank/DDBJ databases">
        <authorList>
            <consortium name="Lawrence Berkeley National Laboratory"/>
            <person name="Mondo S.J."/>
            <person name="Hensen N."/>
            <person name="Bonometti L."/>
            <person name="Westerberg I."/>
            <person name="Brannstrom I.O."/>
            <person name="Guillou S."/>
            <person name="Cros-Aarteil S."/>
            <person name="Calhoun S."/>
            <person name="Haridas S."/>
            <person name="Kuo A."/>
            <person name="Pangilinan J."/>
            <person name="Riley R."/>
            <person name="Labutti K."/>
            <person name="Andreopoulos B."/>
            <person name="Lipzen A."/>
            <person name="Chen C."/>
            <person name="Yanf M."/>
            <person name="Daum C."/>
            <person name="Ng V."/>
            <person name="Clum A."/>
            <person name="Steindorff A."/>
            <person name="Ohm R."/>
            <person name="Martin F."/>
            <person name="Silar P."/>
            <person name="Natvig D."/>
            <person name="Lalanne C."/>
            <person name="Gautier V."/>
            <person name="Ament-Velasquez S.L."/>
            <person name="Kruys A."/>
            <person name="Hutchinson M.I."/>
            <person name="Powell A.J."/>
            <person name="Barry K."/>
            <person name="Miller A.N."/>
            <person name="Grigoriev I.V."/>
            <person name="Debuchy R."/>
            <person name="Gladieux P."/>
            <person name="Thoren M.H."/>
            <person name="Johannesson H."/>
        </authorList>
    </citation>
    <scope>NUCLEOTIDE SEQUENCE</scope>
    <source>
        <strain evidence="2">CBS 333.67</strain>
    </source>
</reference>
<keyword evidence="3" id="KW-1185">Reference proteome</keyword>
<dbReference type="AlphaFoldDB" id="A0AAJ0M0N5"/>
<reference evidence="2" key="1">
    <citation type="journal article" date="2023" name="Mol. Phylogenet. Evol.">
        <title>Genome-scale phylogeny and comparative genomics of the fungal order Sordariales.</title>
        <authorList>
            <person name="Hensen N."/>
            <person name="Bonometti L."/>
            <person name="Westerberg I."/>
            <person name="Brannstrom I.O."/>
            <person name="Guillou S."/>
            <person name="Cros-Aarteil S."/>
            <person name="Calhoun S."/>
            <person name="Haridas S."/>
            <person name="Kuo A."/>
            <person name="Mondo S."/>
            <person name="Pangilinan J."/>
            <person name="Riley R."/>
            <person name="LaButti K."/>
            <person name="Andreopoulos B."/>
            <person name="Lipzen A."/>
            <person name="Chen C."/>
            <person name="Yan M."/>
            <person name="Daum C."/>
            <person name="Ng V."/>
            <person name="Clum A."/>
            <person name="Steindorff A."/>
            <person name="Ohm R.A."/>
            <person name="Martin F."/>
            <person name="Silar P."/>
            <person name="Natvig D.O."/>
            <person name="Lalanne C."/>
            <person name="Gautier V."/>
            <person name="Ament-Velasquez S.L."/>
            <person name="Kruys A."/>
            <person name="Hutchinson M.I."/>
            <person name="Powell A.J."/>
            <person name="Barry K."/>
            <person name="Miller A.N."/>
            <person name="Grigoriev I.V."/>
            <person name="Debuchy R."/>
            <person name="Gladieux P."/>
            <person name="Hiltunen Thoren M."/>
            <person name="Johannesson H."/>
        </authorList>
    </citation>
    <scope>NUCLEOTIDE SEQUENCE</scope>
    <source>
        <strain evidence="2">CBS 333.67</strain>
    </source>
</reference>
<name>A0AAJ0M0N5_9PEZI</name>
<proteinExistence type="predicted"/>
<feature type="compositionally biased region" description="Basic residues" evidence="1">
    <location>
        <begin position="92"/>
        <end position="109"/>
    </location>
</feature>
<sequence length="128" mass="14154">MPVVHPGFSLDLGIATGRPDPLGSKSQPFIKPGAFAGLCGTRRPTTHEIAEAVCGSVYCKLRFCTRICNTSVEAGSLVENAIEERTPKAHHRRRNWCPRRQRHSKHRPLRPPSIFSISVVSTTRNNGL</sequence>
<dbReference type="EMBL" id="JAUDZG010000005">
    <property type="protein sequence ID" value="KAK3304548.1"/>
    <property type="molecule type" value="Genomic_DNA"/>
</dbReference>
<evidence type="ECO:0000313" key="3">
    <source>
        <dbReference type="Proteomes" id="UP001273166"/>
    </source>
</evidence>
<gene>
    <name evidence="2" type="ORF">B0T15DRAFT_536872</name>
</gene>
<feature type="region of interest" description="Disordered" evidence="1">
    <location>
        <begin position="92"/>
        <end position="111"/>
    </location>
</feature>
<dbReference type="GeneID" id="87888407"/>
<comment type="caution">
    <text evidence="2">The sequence shown here is derived from an EMBL/GenBank/DDBJ whole genome shotgun (WGS) entry which is preliminary data.</text>
</comment>
<protein>
    <submittedName>
        <fullName evidence="2">Uncharacterized protein</fullName>
    </submittedName>
</protein>
<evidence type="ECO:0000256" key="1">
    <source>
        <dbReference type="SAM" id="MobiDB-lite"/>
    </source>
</evidence>
<accession>A0AAJ0M0N5</accession>
<evidence type="ECO:0000313" key="2">
    <source>
        <dbReference type="EMBL" id="KAK3304548.1"/>
    </source>
</evidence>
<organism evidence="2 3">
    <name type="scientific">Chaetomium strumarium</name>
    <dbReference type="NCBI Taxonomy" id="1170767"/>
    <lineage>
        <taxon>Eukaryota</taxon>
        <taxon>Fungi</taxon>
        <taxon>Dikarya</taxon>
        <taxon>Ascomycota</taxon>
        <taxon>Pezizomycotina</taxon>
        <taxon>Sordariomycetes</taxon>
        <taxon>Sordariomycetidae</taxon>
        <taxon>Sordariales</taxon>
        <taxon>Chaetomiaceae</taxon>
        <taxon>Chaetomium</taxon>
    </lineage>
</organism>
<dbReference type="Proteomes" id="UP001273166">
    <property type="component" value="Unassembled WGS sequence"/>
</dbReference>
<dbReference type="RefSeq" id="XP_062720328.1">
    <property type="nucleotide sequence ID" value="XM_062869578.1"/>
</dbReference>